<proteinExistence type="predicted"/>
<feature type="domain" description="Transcription elongation factor GreA/GreB C-terminal" evidence="1">
    <location>
        <begin position="52"/>
        <end position="127"/>
    </location>
</feature>
<dbReference type="Pfam" id="PF14760">
    <property type="entry name" value="Rnk_N"/>
    <property type="match status" value="1"/>
</dbReference>
<reference evidence="3 4" key="1">
    <citation type="submission" date="2018-05" db="EMBL/GenBank/DDBJ databases">
        <title>The complete genome of Lysobacter maris HZ9B, a marine bacterium antagonistic against terrestrial plant pathogens.</title>
        <authorList>
            <person name="Zhang X.-Q."/>
        </authorList>
    </citation>
    <scope>NUCLEOTIDE SEQUENCE [LARGE SCALE GENOMIC DNA]</scope>
    <source>
        <strain evidence="3 4">HZ9B</strain>
    </source>
</reference>
<dbReference type="RefSeq" id="WP_111265983.1">
    <property type="nucleotide sequence ID" value="NZ_CP029843.1"/>
</dbReference>
<dbReference type="InterPro" id="IPR001437">
    <property type="entry name" value="Tscrpt_elong_fac_GreA/B_C"/>
</dbReference>
<dbReference type="Gene3D" id="1.10.286.20">
    <property type="match status" value="1"/>
</dbReference>
<dbReference type="GO" id="GO:0006354">
    <property type="term" value="P:DNA-templated transcription elongation"/>
    <property type="evidence" value="ECO:0007669"/>
    <property type="project" value="TreeGrafter"/>
</dbReference>
<dbReference type="OrthoDB" id="192847at2"/>
<accession>A0A2U9T5G5</accession>
<dbReference type="AlphaFoldDB" id="A0A2U9T5G5"/>
<feature type="domain" description="Regulator of nucleoside diphosphate kinase N-terminal" evidence="2">
    <location>
        <begin position="7"/>
        <end position="46"/>
    </location>
</feature>
<evidence type="ECO:0000313" key="3">
    <source>
        <dbReference type="EMBL" id="AWV06852.1"/>
    </source>
</evidence>
<evidence type="ECO:0000313" key="4">
    <source>
        <dbReference type="Proteomes" id="UP000249447"/>
    </source>
</evidence>
<dbReference type="NCBIfam" id="NF004396">
    <property type="entry name" value="PRK05753.1"/>
    <property type="match status" value="1"/>
</dbReference>
<dbReference type="PANTHER" id="PTHR30437:SF5">
    <property type="entry name" value="REGULATOR OF NUCLEOSIDE DIPHOSPHATE KINASE"/>
    <property type="match status" value="1"/>
</dbReference>
<name>A0A2U9T5G5_9GAMM</name>
<dbReference type="InterPro" id="IPR036953">
    <property type="entry name" value="GreA/GreB_C_sf"/>
</dbReference>
<dbReference type="GO" id="GO:0032784">
    <property type="term" value="P:regulation of DNA-templated transcription elongation"/>
    <property type="evidence" value="ECO:0007669"/>
    <property type="project" value="InterPro"/>
</dbReference>
<organism evidence="3 4">
    <name type="scientific">Marilutibacter maris</name>
    <dbReference type="NCBI Taxonomy" id="1605891"/>
    <lineage>
        <taxon>Bacteria</taxon>
        <taxon>Pseudomonadati</taxon>
        <taxon>Pseudomonadota</taxon>
        <taxon>Gammaproteobacteria</taxon>
        <taxon>Lysobacterales</taxon>
        <taxon>Lysobacteraceae</taxon>
        <taxon>Marilutibacter</taxon>
    </lineage>
</organism>
<dbReference type="InterPro" id="IPR029462">
    <property type="entry name" value="Rnk_N"/>
</dbReference>
<evidence type="ECO:0000259" key="1">
    <source>
        <dbReference type="Pfam" id="PF01272"/>
    </source>
</evidence>
<protein>
    <recommendedName>
        <fullName evidence="5">Nucleoside diphosphate kinase regulator</fullName>
    </recommendedName>
</protein>
<dbReference type="KEGG" id="lmb:C9I47_1135"/>
<evidence type="ECO:0000259" key="2">
    <source>
        <dbReference type="Pfam" id="PF14760"/>
    </source>
</evidence>
<dbReference type="GO" id="GO:0070063">
    <property type="term" value="F:RNA polymerase binding"/>
    <property type="evidence" value="ECO:0007669"/>
    <property type="project" value="InterPro"/>
</dbReference>
<sequence length="138" mass="14820">MTRPIPPPIVISHLDAQRIEALLDSPQADVLDTRALEAELDRAERVAPAAMPADVVSMNSTVRIRDENNGNTRDITLVYPREANGDPGRVSVLAPIGSALLGLRVGATIDWPLPGGRSTRLTVVALDYQPEAAGDLHR</sequence>
<keyword evidence="4" id="KW-1185">Reference proteome</keyword>
<dbReference type="Gene3D" id="3.10.50.30">
    <property type="entry name" value="Transcription elongation factor, GreA/GreB, C-terminal domain"/>
    <property type="match status" value="1"/>
</dbReference>
<dbReference type="Proteomes" id="UP000249447">
    <property type="component" value="Chromosome"/>
</dbReference>
<dbReference type="EMBL" id="CP029843">
    <property type="protein sequence ID" value="AWV06852.1"/>
    <property type="molecule type" value="Genomic_DNA"/>
</dbReference>
<dbReference type="FunFam" id="3.10.50.30:FF:000002">
    <property type="entry name" value="Regulator of nucleoside diphosphate kinase"/>
    <property type="match status" value="1"/>
</dbReference>
<dbReference type="GO" id="GO:0003677">
    <property type="term" value="F:DNA binding"/>
    <property type="evidence" value="ECO:0007669"/>
    <property type="project" value="InterPro"/>
</dbReference>
<gene>
    <name evidence="3" type="ORF">C9I47_1135</name>
</gene>
<dbReference type="SUPFAM" id="SSF54534">
    <property type="entry name" value="FKBP-like"/>
    <property type="match status" value="1"/>
</dbReference>
<evidence type="ECO:0008006" key="5">
    <source>
        <dbReference type="Google" id="ProtNLM"/>
    </source>
</evidence>
<dbReference type="PANTHER" id="PTHR30437">
    <property type="entry name" value="TRANSCRIPTION ELONGATION FACTOR GREA"/>
    <property type="match status" value="1"/>
</dbReference>
<dbReference type="InterPro" id="IPR023459">
    <property type="entry name" value="Tscrpt_elong_fac_GreA/B_fam"/>
</dbReference>
<dbReference type="Pfam" id="PF01272">
    <property type="entry name" value="GreA_GreB"/>
    <property type="match status" value="1"/>
</dbReference>